<dbReference type="SUPFAM" id="SSF56112">
    <property type="entry name" value="Protein kinase-like (PK-like)"/>
    <property type="match status" value="1"/>
</dbReference>
<evidence type="ECO:0000313" key="12">
    <source>
        <dbReference type="Proteomes" id="UP000796880"/>
    </source>
</evidence>
<dbReference type="PROSITE" id="PS00108">
    <property type="entry name" value="PROTEIN_KINASE_ST"/>
    <property type="match status" value="1"/>
</dbReference>
<feature type="chain" id="PRO_5035444621" description="Protein kinase domain-containing protein" evidence="9">
    <location>
        <begin position="27"/>
        <end position="658"/>
    </location>
</feature>
<dbReference type="PROSITE" id="PS00107">
    <property type="entry name" value="PROTEIN_KINASE_ATP"/>
    <property type="match status" value="1"/>
</dbReference>
<evidence type="ECO:0000256" key="1">
    <source>
        <dbReference type="ARBA" id="ARBA00004167"/>
    </source>
</evidence>
<keyword evidence="12" id="KW-1185">Reference proteome</keyword>
<evidence type="ECO:0000256" key="7">
    <source>
        <dbReference type="PROSITE-ProRule" id="PRU10141"/>
    </source>
</evidence>
<evidence type="ECO:0000256" key="9">
    <source>
        <dbReference type="SAM" id="SignalP"/>
    </source>
</evidence>
<protein>
    <recommendedName>
        <fullName evidence="10">Protein kinase domain-containing protein</fullName>
    </recommendedName>
</protein>
<dbReference type="PANTHER" id="PTHR46008">
    <property type="entry name" value="LEAF RUST 10 DISEASE-RESISTANCE LOCUS RECEPTOR-LIKE PROTEIN KINASE-LIKE 1.4"/>
    <property type="match status" value="1"/>
</dbReference>
<keyword evidence="8" id="KW-0812">Transmembrane</keyword>
<dbReference type="GO" id="GO:0005524">
    <property type="term" value="F:ATP binding"/>
    <property type="evidence" value="ECO:0007669"/>
    <property type="project" value="UniProtKB-UniRule"/>
</dbReference>
<dbReference type="OrthoDB" id="1918322at2759"/>
<keyword evidence="8" id="KW-0472">Membrane</keyword>
<dbReference type="InterPro" id="IPR017441">
    <property type="entry name" value="Protein_kinase_ATP_BS"/>
</dbReference>
<evidence type="ECO:0000256" key="3">
    <source>
        <dbReference type="ARBA" id="ARBA00022729"/>
    </source>
</evidence>
<evidence type="ECO:0000256" key="4">
    <source>
        <dbReference type="ARBA" id="ARBA00022741"/>
    </source>
</evidence>
<dbReference type="Gene3D" id="3.30.200.20">
    <property type="entry name" value="Phosphorylase Kinase, domain 1"/>
    <property type="match status" value="1"/>
</dbReference>
<dbReference type="PROSITE" id="PS50011">
    <property type="entry name" value="PROTEIN_KINASE_DOM"/>
    <property type="match status" value="1"/>
</dbReference>
<dbReference type="Gene3D" id="1.10.510.10">
    <property type="entry name" value="Transferase(Phosphotransferase) domain 1"/>
    <property type="match status" value="2"/>
</dbReference>
<dbReference type="GO" id="GO:0016020">
    <property type="term" value="C:membrane"/>
    <property type="evidence" value="ECO:0007669"/>
    <property type="project" value="UniProtKB-SubCell"/>
</dbReference>
<keyword evidence="8" id="KW-1133">Transmembrane helix</keyword>
<keyword evidence="5" id="KW-0418">Kinase</keyword>
<dbReference type="GO" id="GO:0030247">
    <property type="term" value="F:polysaccharide binding"/>
    <property type="evidence" value="ECO:0007669"/>
    <property type="project" value="InterPro"/>
</dbReference>
<evidence type="ECO:0000256" key="8">
    <source>
        <dbReference type="SAM" id="Phobius"/>
    </source>
</evidence>
<dbReference type="InterPro" id="IPR000719">
    <property type="entry name" value="Prot_kinase_dom"/>
</dbReference>
<evidence type="ECO:0000256" key="6">
    <source>
        <dbReference type="ARBA" id="ARBA00022840"/>
    </source>
</evidence>
<gene>
    <name evidence="11" type="ORF">FNV43_RR09811</name>
</gene>
<dbReference type="Proteomes" id="UP000796880">
    <property type="component" value="Unassembled WGS sequence"/>
</dbReference>
<dbReference type="AlphaFoldDB" id="A0A8K0HAM9"/>
<feature type="binding site" evidence="7">
    <location>
        <position position="430"/>
    </location>
    <ligand>
        <name>ATP</name>
        <dbReference type="ChEBI" id="CHEBI:30616"/>
    </ligand>
</feature>
<evidence type="ECO:0000256" key="5">
    <source>
        <dbReference type="ARBA" id="ARBA00022777"/>
    </source>
</evidence>
<keyword evidence="3 9" id="KW-0732">Signal</keyword>
<dbReference type="Pfam" id="PF13947">
    <property type="entry name" value="GUB_WAK_bind"/>
    <property type="match status" value="1"/>
</dbReference>
<dbReference type="InterPro" id="IPR025287">
    <property type="entry name" value="WAK_GUB"/>
</dbReference>
<organism evidence="11 12">
    <name type="scientific">Rhamnella rubrinervis</name>
    <dbReference type="NCBI Taxonomy" id="2594499"/>
    <lineage>
        <taxon>Eukaryota</taxon>
        <taxon>Viridiplantae</taxon>
        <taxon>Streptophyta</taxon>
        <taxon>Embryophyta</taxon>
        <taxon>Tracheophyta</taxon>
        <taxon>Spermatophyta</taxon>
        <taxon>Magnoliopsida</taxon>
        <taxon>eudicotyledons</taxon>
        <taxon>Gunneridae</taxon>
        <taxon>Pentapetalae</taxon>
        <taxon>rosids</taxon>
        <taxon>fabids</taxon>
        <taxon>Rosales</taxon>
        <taxon>Rhamnaceae</taxon>
        <taxon>rhamnoid group</taxon>
        <taxon>Rhamneae</taxon>
        <taxon>Rhamnella</taxon>
    </lineage>
</organism>
<sequence length="658" mass="73499">MKNKTPFHFLIFSLAVLWRTVIIAAANRCLACGHIQVPFPLSTGPNCGDQQYKVRCNAGTLSFDTLNGSSYVITSINPLMQRLRIRPPGLVDKKTCMATDLWSQGILLDDNLPFNITGSNTVIAMNCSSEVLELSINCSSSSPCHNYIRENIMVKLACGSSPLCCYYKTGGSLNAYRIRIRKERCSAYESFVNLDTSLPVSKWPEPGVELGWASPREPMCKLPVDCKDLANSDCLQAKNPASAGERRCLCKFGYRWDAINRMCQRKFVSLAKLYHLLTSILGYFTSQLVKIRGPHRKNSLGGILLGHNAGVSSSAHLKCPNGRACKKRKTKAALIAGSAFSGVAMLMGVVTWFIVYKRRERNKREAQQSLSKVRGDILNANNSGRSAKIFTGKEITRATNNFSKQNLIGSGGFGEVFKAILDDGTVTAVKRAKHGNIKGVDQILNEVRILCQVNHRSLVRLIGCCIELDQPLLIYEYIPNGSLFDRLHGNQSSCKWISLSWSDRLRIAHQTAEGLVYLHTCSVPTIYHRDIKSSNILLDDKLDAKVSDFGLSRLVVNETSHVTTCAQAFEFEESYRFQQRREDVNLVVYMKRVYREERLMNAIDHVLKNKASHVELESMKALGSLAMACLDERRRDRPSMKQVADEIDYIITILSSGV</sequence>
<feature type="domain" description="Protein kinase" evidence="10">
    <location>
        <begin position="402"/>
        <end position="658"/>
    </location>
</feature>
<feature type="transmembrane region" description="Helical" evidence="8">
    <location>
        <begin position="332"/>
        <end position="355"/>
    </location>
</feature>
<keyword evidence="4 7" id="KW-0547">Nucleotide-binding</keyword>
<dbReference type="Pfam" id="PF00069">
    <property type="entry name" value="Pkinase"/>
    <property type="match status" value="1"/>
</dbReference>
<comment type="caution">
    <text evidence="11">The sequence shown here is derived from an EMBL/GenBank/DDBJ whole genome shotgun (WGS) entry which is preliminary data.</text>
</comment>
<reference evidence="11" key="1">
    <citation type="submission" date="2020-03" db="EMBL/GenBank/DDBJ databases">
        <title>A high-quality chromosome-level genome assembly of a woody plant with both climbing and erect habits, Rhamnella rubrinervis.</title>
        <authorList>
            <person name="Lu Z."/>
            <person name="Yang Y."/>
            <person name="Zhu X."/>
            <person name="Sun Y."/>
        </authorList>
    </citation>
    <scope>NUCLEOTIDE SEQUENCE</scope>
    <source>
        <strain evidence="11">BYM</strain>
        <tissue evidence="11">Leaf</tissue>
    </source>
</reference>
<evidence type="ECO:0000256" key="2">
    <source>
        <dbReference type="ARBA" id="ARBA00022679"/>
    </source>
</evidence>
<dbReference type="InterPro" id="IPR011009">
    <property type="entry name" value="Kinase-like_dom_sf"/>
</dbReference>
<evidence type="ECO:0000259" key="10">
    <source>
        <dbReference type="PROSITE" id="PS50011"/>
    </source>
</evidence>
<evidence type="ECO:0000313" key="11">
    <source>
        <dbReference type="EMBL" id="KAF3449087.1"/>
    </source>
</evidence>
<keyword evidence="6 7" id="KW-0067">ATP-binding</keyword>
<name>A0A8K0HAM9_9ROSA</name>
<proteinExistence type="predicted"/>
<keyword evidence="2" id="KW-0808">Transferase</keyword>
<dbReference type="SMART" id="SM00220">
    <property type="entry name" value="S_TKc"/>
    <property type="match status" value="1"/>
</dbReference>
<dbReference type="EMBL" id="VOIH02000004">
    <property type="protein sequence ID" value="KAF3449087.1"/>
    <property type="molecule type" value="Genomic_DNA"/>
</dbReference>
<dbReference type="GO" id="GO:0004672">
    <property type="term" value="F:protein kinase activity"/>
    <property type="evidence" value="ECO:0007669"/>
    <property type="project" value="InterPro"/>
</dbReference>
<dbReference type="InterPro" id="IPR008271">
    <property type="entry name" value="Ser/Thr_kinase_AS"/>
</dbReference>
<dbReference type="FunFam" id="3.30.200.20:FF:000446">
    <property type="entry name" value="Wall-associated receptor kinase-like 20"/>
    <property type="match status" value="1"/>
</dbReference>
<dbReference type="PANTHER" id="PTHR46008:SF25">
    <property type="entry name" value="PROTEIN KINASE DOMAIN-CONTAINING PROTEIN"/>
    <property type="match status" value="1"/>
</dbReference>
<comment type="subcellular location">
    <subcellularLocation>
        <location evidence="1">Membrane</location>
        <topology evidence="1">Single-pass membrane protein</topology>
    </subcellularLocation>
</comment>
<feature type="signal peptide" evidence="9">
    <location>
        <begin position="1"/>
        <end position="26"/>
    </location>
</feature>
<accession>A0A8K0HAM9</accession>